<dbReference type="EMBL" id="BAABFT010000004">
    <property type="protein sequence ID" value="GAA4321087.1"/>
    <property type="molecule type" value="Genomic_DNA"/>
</dbReference>
<sequence>MLAEMEKIHKCEYGELKPFSEVLFEKMDAEEVFRRRQIGSFTYTAFFHVGPLHFEEQAIEKVEELYKNFDLELKNSFGWNVCDVIDLYNCLDALFEQKKDKVF</sequence>
<keyword evidence="2" id="KW-1185">Reference proteome</keyword>
<dbReference type="Proteomes" id="UP001500582">
    <property type="component" value="Unassembled WGS sequence"/>
</dbReference>
<comment type="caution">
    <text evidence="1">The sequence shown here is derived from an EMBL/GenBank/DDBJ whole genome shotgun (WGS) entry which is preliminary data.</text>
</comment>
<evidence type="ECO:0000313" key="1">
    <source>
        <dbReference type="EMBL" id="GAA4321087.1"/>
    </source>
</evidence>
<protein>
    <submittedName>
        <fullName evidence="1">Uncharacterized protein</fullName>
    </submittedName>
</protein>
<proteinExistence type="predicted"/>
<reference evidence="2" key="1">
    <citation type="journal article" date="2019" name="Int. J. Syst. Evol. Microbiol.">
        <title>The Global Catalogue of Microorganisms (GCM) 10K type strain sequencing project: providing services to taxonomists for standard genome sequencing and annotation.</title>
        <authorList>
            <consortium name="The Broad Institute Genomics Platform"/>
            <consortium name="The Broad Institute Genome Sequencing Center for Infectious Disease"/>
            <person name="Wu L."/>
            <person name="Ma J."/>
        </authorList>
    </citation>
    <scope>NUCLEOTIDE SEQUENCE [LARGE SCALE GENOMIC DNA]</scope>
    <source>
        <strain evidence="2">JCM 17705</strain>
    </source>
</reference>
<name>A0ABP8GB81_9SPHI</name>
<gene>
    <name evidence="1" type="ORF">GCM10023149_20720</name>
</gene>
<evidence type="ECO:0000313" key="2">
    <source>
        <dbReference type="Proteomes" id="UP001500582"/>
    </source>
</evidence>
<organism evidence="1 2">
    <name type="scientific">Mucilaginibacter gynuensis</name>
    <dbReference type="NCBI Taxonomy" id="1302236"/>
    <lineage>
        <taxon>Bacteria</taxon>
        <taxon>Pseudomonadati</taxon>
        <taxon>Bacteroidota</taxon>
        <taxon>Sphingobacteriia</taxon>
        <taxon>Sphingobacteriales</taxon>
        <taxon>Sphingobacteriaceae</taxon>
        <taxon>Mucilaginibacter</taxon>
    </lineage>
</organism>
<accession>A0ABP8GB81</accession>